<sequence length="174" mass="20060">MPFVLGEVEENIFMKIGVLVIVLFLCESAFGQDLCLSVESRYWPIADDYKVMKRVVGLMEMTGIKDPYDDEWKELQVQNPYLVHSVASYFIDPYFLSVEGGREKLDFLFDLGVDIQDRDVAGRLIIMEFVSTRNRKFVDYAIDRYKKENVKIPIGDLKVILGCYGFEGSLVDED</sequence>
<evidence type="ECO:0008006" key="3">
    <source>
        <dbReference type="Google" id="ProtNLM"/>
    </source>
</evidence>
<reference evidence="1" key="1">
    <citation type="submission" date="2012-09" db="EMBL/GenBank/DDBJ databases">
        <title>Genome Sequence of alkane-degrading Bacterium Alcanivorax balearicus MACL04.</title>
        <authorList>
            <person name="Lai Q."/>
            <person name="Shao Z."/>
        </authorList>
    </citation>
    <scope>NUCLEOTIDE SEQUENCE</scope>
    <source>
        <strain evidence="1">MACL04</strain>
    </source>
</reference>
<gene>
    <name evidence="1" type="ORF">MA04_01941</name>
</gene>
<keyword evidence="2" id="KW-1185">Reference proteome</keyword>
<evidence type="ECO:0000313" key="1">
    <source>
        <dbReference type="EMBL" id="MCU5782641.1"/>
    </source>
</evidence>
<dbReference type="EMBL" id="ARXS01000009">
    <property type="protein sequence ID" value="MCU5782641.1"/>
    <property type="molecule type" value="Genomic_DNA"/>
</dbReference>
<dbReference type="Proteomes" id="UP001064106">
    <property type="component" value="Unassembled WGS sequence"/>
</dbReference>
<proteinExistence type="predicted"/>
<evidence type="ECO:0000313" key="2">
    <source>
        <dbReference type="Proteomes" id="UP001064106"/>
    </source>
</evidence>
<protein>
    <recommendedName>
        <fullName evidence="3">Ankyrin repeat domain-containing protein</fullName>
    </recommendedName>
</protein>
<accession>A0ABT2QYN6</accession>
<organism evidence="1 2">
    <name type="scientific">Alloalcanivorax balearicus MACL04</name>
    <dbReference type="NCBI Taxonomy" id="1177182"/>
    <lineage>
        <taxon>Bacteria</taxon>
        <taxon>Pseudomonadati</taxon>
        <taxon>Pseudomonadota</taxon>
        <taxon>Gammaproteobacteria</taxon>
        <taxon>Oceanospirillales</taxon>
        <taxon>Alcanivoracaceae</taxon>
        <taxon>Alloalcanivorax</taxon>
    </lineage>
</organism>
<comment type="caution">
    <text evidence="1">The sequence shown here is derived from an EMBL/GenBank/DDBJ whole genome shotgun (WGS) entry which is preliminary data.</text>
</comment>
<name>A0ABT2QYN6_9GAMM</name>